<dbReference type="PANTHER" id="PTHR10517:SF14">
    <property type="entry name" value="FOLATE RECEPTOR 1-RELATED"/>
    <property type="match status" value="1"/>
</dbReference>
<feature type="signal peptide" evidence="4">
    <location>
        <begin position="1"/>
        <end position="21"/>
    </location>
</feature>
<dbReference type="PANTHER" id="PTHR10517">
    <property type="entry name" value="FOLATE RECEPTOR"/>
    <property type="match status" value="1"/>
</dbReference>
<sequence length="124" mass="14340">MTYLPLLTLLVLTTIFVQIECWESVAIHRTYEENINTCLLGKYHKDVPSVEEKLAGHCDSWKERSCCEAETTAAMHYADIWHGFDWNHCANISTQCWDFMMKDLCHYECSPNLGPWLVHVSIGT</sequence>
<reference evidence="7" key="1">
    <citation type="submission" date="2025-08" db="UniProtKB">
        <authorList>
            <consortium name="RefSeq"/>
        </authorList>
    </citation>
    <scope>IDENTIFICATION</scope>
    <source>
        <tissue evidence="7">Testes</tissue>
    </source>
</reference>
<protein>
    <submittedName>
        <fullName evidence="7">Folate receptor alpha-like</fullName>
    </submittedName>
</protein>
<evidence type="ECO:0000256" key="2">
    <source>
        <dbReference type="ARBA" id="ARBA00022729"/>
    </source>
</evidence>
<evidence type="ECO:0000256" key="4">
    <source>
        <dbReference type="SAM" id="SignalP"/>
    </source>
</evidence>
<evidence type="ECO:0000313" key="7">
    <source>
        <dbReference type="RefSeq" id="XP_006818176.1"/>
    </source>
</evidence>
<evidence type="ECO:0000256" key="1">
    <source>
        <dbReference type="ARBA" id="ARBA00007932"/>
    </source>
</evidence>
<evidence type="ECO:0000259" key="5">
    <source>
        <dbReference type="Pfam" id="PF03024"/>
    </source>
</evidence>
<evidence type="ECO:0000256" key="3">
    <source>
        <dbReference type="ARBA" id="ARBA00023157"/>
    </source>
</evidence>
<keyword evidence="2 4" id="KW-0732">Signal</keyword>
<comment type="similarity">
    <text evidence="1">Belongs to the folate receptor family.</text>
</comment>
<feature type="non-terminal residue" evidence="7">
    <location>
        <position position="124"/>
    </location>
</feature>
<dbReference type="InterPro" id="IPR004269">
    <property type="entry name" value="Folate_rcpt"/>
</dbReference>
<gene>
    <name evidence="7" type="primary">LOC102809975</name>
</gene>
<dbReference type="Proteomes" id="UP000694865">
    <property type="component" value="Unplaced"/>
</dbReference>
<dbReference type="GeneID" id="102809975"/>
<accession>A0ABM0MDT5</accession>
<keyword evidence="3" id="KW-1015">Disulfide bond</keyword>
<dbReference type="Pfam" id="PF03024">
    <property type="entry name" value="Folate_rec"/>
    <property type="match status" value="1"/>
</dbReference>
<organism evidence="6 7">
    <name type="scientific">Saccoglossus kowalevskii</name>
    <name type="common">Acorn worm</name>
    <dbReference type="NCBI Taxonomy" id="10224"/>
    <lineage>
        <taxon>Eukaryota</taxon>
        <taxon>Metazoa</taxon>
        <taxon>Hemichordata</taxon>
        <taxon>Enteropneusta</taxon>
        <taxon>Harrimaniidae</taxon>
        <taxon>Saccoglossus</taxon>
    </lineage>
</organism>
<keyword evidence="6" id="KW-1185">Reference proteome</keyword>
<feature type="domain" description="Folate receptor-like" evidence="5">
    <location>
        <begin position="37"/>
        <end position="118"/>
    </location>
</feature>
<dbReference type="InterPro" id="IPR018143">
    <property type="entry name" value="Folate_rcpt-like"/>
</dbReference>
<proteinExistence type="inferred from homology"/>
<feature type="chain" id="PRO_5047434852" evidence="4">
    <location>
        <begin position="22"/>
        <end position="124"/>
    </location>
</feature>
<name>A0ABM0MDT5_SACKO</name>
<dbReference type="RefSeq" id="XP_006818176.1">
    <property type="nucleotide sequence ID" value="XM_006818113.1"/>
</dbReference>
<evidence type="ECO:0000313" key="6">
    <source>
        <dbReference type="Proteomes" id="UP000694865"/>
    </source>
</evidence>